<comment type="caution">
    <text evidence="4">The sequence shown here is derived from an EMBL/GenBank/DDBJ whole genome shotgun (WGS) entry which is preliminary data.</text>
</comment>
<dbReference type="Gene3D" id="1.20.5.170">
    <property type="match status" value="1"/>
</dbReference>
<reference evidence="4" key="1">
    <citation type="journal article" date="2020" name="Stud. Mycol.">
        <title>101 Dothideomycetes genomes: a test case for predicting lifestyles and emergence of pathogens.</title>
        <authorList>
            <person name="Haridas S."/>
            <person name="Albert R."/>
            <person name="Binder M."/>
            <person name="Bloem J."/>
            <person name="Labutti K."/>
            <person name="Salamov A."/>
            <person name="Andreopoulos B."/>
            <person name="Baker S."/>
            <person name="Barry K."/>
            <person name="Bills G."/>
            <person name="Bluhm B."/>
            <person name="Cannon C."/>
            <person name="Castanera R."/>
            <person name="Culley D."/>
            <person name="Daum C."/>
            <person name="Ezra D."/>
            <person name="Gonzalez J."/>
            <person name="Henrissat B."/>
            <person name="Kuo A."/>
            <person name="Liang C."/>
            <person name="Lipzen A."/>
            <person name="Lutzoni F."/>
            <person name="Magnuson J."/>
            <person name="Mondo S."/>
            <person name="Nolan M."/>
            <person name="Ohm R."/>
            <person name="Pangilinan J."/>
            <person name="Park H.-J."/>
            <person name="Ramirez L."/>
            <person name="Alfaro M."/>
            <person name="Sun H."/>
            <person name="Tritt A."/>
            <person name="Yoshinaga Y."/>
            <person name="Zwiers L.-H."/>
            <person name="Turgeon B."/>
            <person name="Goodwin S."/>
            <person name="Spatafora J."/>
            <person name="Crous P."/>
            <person name="Grigoriev I."/>
        </authorList>
    </citation>
    <scope>NUCLEOTIDE SEQUENCE</scope>
    <source>
        <strain evidence="4">CBS 260.36</strain>
    </source>
</reference>
<dbReference type="Proteomes" id="UP000799439">
    <property type="component" value="Unassembled WGS sequence"/>
</dbReference>
<dbReference type="InterPro" id="IPR010760">
    <property type="entry name" value="DNA-repair_Swi5"/>
</dbReference>
<accession>A0A9P4JAT9</accession>
<evidence type="ECO:0000313" key="5">
    <source>
        <dbReference type="Proteomes" id="UP000799439"/>
    </source>
</evidence>
<keyword evidence="5" id="KW-1185">Reference proteome</keyword>
<keyword evidence="2" id="KW-0227">DNA damage</keyword>
<dbReference type="EMBL" id="ML996081">
    <property type="protein sequence ID" value="KAF2158206.1"/>
    <property type="molecule type" value="Genomic_DNA"/>
</dbReference>
<organism evidence="4 5">
    <name type="scientific">Myriangium duriaei CBS 260.36</name>
    <dbReference type="NCBI Taxonomy" id="1168546"/>
    <lineage>
        <taxon>Eukaryota</taxon>
        <taxon>Fungi</taxon>
        <taxon>Dikarya</taxon>
        <taxon>Ascomycota</taxon>
        <taxon>Pezizomycotina</taxon>
        <taxon>Dothideomycetes</taxon>
        <taxon>Dothideomycetidae</taxon>
        <taxon>Myriangiales</taxon>
        <taxon>Myriangiaceae</taxon>
        <taxon>Myriangium</taxon>
    </lineage>
</organism>
<name>A0A9P4JAT9_9PEZI</name>
<comment type="similarity">
    <text evidence="1">Belongs to the SWI5/SAE3 family.</text>
</comment>
<keyword evidence="3" id="KW-0234">DNA repair</keyword>
<evidence type="ECO:0000256" key="1">
    <source>
        <dbReference type="ARBA" id="ARBA00008060"/>
    </source>
</evidence>
<dbReference type="Pfam" id="PF07061">
    <property type="entry name" value="Swi5"/>
    <property type="match status" value="1"/>
</dbReference>
<dbReference type="GO" id="GO:0006281">
    <property type="term" value="P:DNA repair"/>
    <property type="evidence" value="ECO:0007669"/>
    <property type="project" value="UniProtKB-KW"/>
</dbReference>
<protein>
    <submittedName>
        <fullName evidence="4">Uncharacterized protein</fullName>
    </submittedName>
</protein>
<evidence type="ECO:0000256" key="3">
    <source>
        <dbReference type="ARBA" id="ARBA00023204"/>
    </source>
</evidence>
<evidence type="ECO:0000313" key="4">
    <source>
        <dbReference type="EMBL" id="KAF2158206.1"/>
    </source>
</evidence>
<sequence>MTSIRLVQLTAERDALVRQILARPLQDSVPPPSANSAADISVSITATREDSVSLAQVEAALDSARRARAERIRLLSKYNEVKDVAQGLIGLVAEMRACRVVDVMRDLDVEDDD</sequence>
<dbReference type="OrthoDB" id="255837at2759"/>
<proteinExistence type="inferred from homology"/>
<evidence type="ECO:0000256" key="2">
    <source>
        <dbReference type="ARBA" id="ARBA00022763"/>
    </source>
</evidence>
<gene>
    <name evidence="4" type="ORF">K461DRAFT_274448</name>
</gene>
<dbReference type="AlphaFoldDB" id="A0A9P4JAT9"/>